<feature type="region of interest" description="Disordered" evidence="2">
    <location>
        <begin position="121"/>
        <end position="164"/>
    </location>
</feature>
<dbReference type="OMA" id="NTFEKWF"/>
<dbReference type="PANTHER" id="PTHR12635">
    <property type="entry name" value="RHO-GTPASE-ACTIVATING PROTEIN 6 FAMILY MEMBER"/>
    <property type="match status" value="1"/>
</dbReference>
<proteinExistence type="predicted"/>
<evidence type="ECO:0000256" key="1">
    <source>
        <dbReference type="ARBA" id="ARBA00022468"/>
    </source>
</evidence>
<dbReference type="Gene3D" id="1.10.555.10">
    <property type="entry name" value="Rho GTPase activation protein"/>
    <property type="match status" value="1"/>
</dbReference>
<feature type="domain" description="Rho-GAP" evidence="3">
    <location>
        <begin position="208"/>
        <end position="407"/>
    </location>
</feature>
<dbReference type="HOGENOM" id="CLU_012874_1_0_1"/>
<dbReference type="InterPro" id="IPR037863">
    <property type="entry name" value="RHOGAP6/36"/>
</dbReference>
<evidence type="ECO:0000313" key="5">
    <source>
        <dbReference type="Proteomes" id="UP000007303"/>
    </source>
</evidence>
<protein>
    <submittedName>
        <fullName evidence="4">Rho GTPase activating protein 36</fullName>
    </submittedName>
</protein>
<reference evidence="4" key="3">
    <citation type="submission" date="2025-09" db="UniProtKB">
        <authorList>
            <consortium name="Ensembl"/>
        </authorList>
    </citation>
    <scope>IDENTIFICATION</scope>
</reference>
<reference evidence="5" key="1">
    <citation type="journal article" date="2004" name="Nature">
        <title>Genome duplication in the teleost fish Tetraodon nigroviridis reveals the early vertebrate proto-karyotype.</title>
        <authorList>
            <person name="Jaillon O."/>
            <person name="Aury J.-M."/>
            <person name="Brunet F."/>
            <person name="Petit J.-L."/>
            <person name="Stange-Thomann N."/>
            <person name="Mauceli E."/>
            <person name="Bouneau L."/>
            <person name="Fischer C."/>
            <person name="Ozouf-Costaz C."/>
            <person name="Bernot A."/>
            <person name="Nicaud S."/>
            <person name="Jaffe D."/>
            <person name="Fisher S."/>
            <person name="Lutfalla G."/>
            <person name="Dossat C."/>
            <person name="Segurens B."/>
            <person name="Dasilva C."/>
            <person name="Salanoubat M."/>
            <person name="Levy M."/>
            <person name="Boudet N."/>
            <person name="Castellano S."/>
            <person name="Anthouard V."/>
            <person name="Jubin C."/>
            <person name="Castelli V."/>
            <person name="Katinka M."/>
            <person name="Vacherie B."/>
            <person name="Biemont C."/>
            <person name="Skalli Z."/>
            <person name="Cattolico L."/>
            <person name="Poulain J."/>
            <person name="De Berardinis V."/>
            <person name="Cruaud C."/>
            <person name="Duprat S."/>
            <person name="Brottier P."/>
            <person name="Coutanceau J.-P."/>
            <person name="Gouzy J."/>
            <person name="Parra G."/>
            <person name="Lardier G."/>
            <person name="Chapple C."/>
            <person name="McKernan K.J."/>
            <person name="McEwan P."/>
            <person name="Bosak S."/>
            <person name="Kellis M."/>
            <person name="Volff J.-N."/>
            <person name="Guigo R."/>
            <person name="Zody M.C."/>
            <person name="Mesirov J."/>
            <person name="Lindblad-Toh K."/>
            <person name="Birren B."/>
            <person name="Nusbaum C."/>
            <person name="Kahn D."/>
            <person name="Robinson-Rechavi M."/>
            <person name="Laudet V."/>
            <person name="Schachter V."/>
            <person name="Quetier F."/>
            <person name="Saurin W."/>
            <person name="Scarpelli C."/>
            <person name="Wincker P."/>
            <person name="Lander E.S."/>
            <person name="Weissenbach J."/>
            <person name="Roest Crollius H."/>
        </authorList>
    </citation>
    <scope>NUCLEOTIDE SEQUENCE [LARGE SCALE GENOMIC DNA]</scope>
</reference>
<feature type="compositionally biased region" description="Polar residues" evidence="2">
    <location>
        <begin position="143"/>
        <end position="157"/>
    </location>
</feature>
<evidence type="ECO:0000259" key="3">
    <source>
        <dbReference type="PROSITE" id="PS50238"/>
    </source>
</evidence>
<sequence length="588" mass="65573">MLGQSVRLQPVSIQSLSELERARLQEVALYHLDERDLDFKISIPREVRKHRKSLRRRFDSFSKEKKERESASMAFGIPLSQVIANDRAFKRRQDALKESRRDCLDLEASVLRFRAEKRQFFNGSKPPVSSPPANSVAPAPGLDSQNKPTSPTFQDNTGRQRRGGLSVDSISDLVESQSRLLEALQLSHPAELELKKACPSDGRTPSRLSLNPIYRQVPRVLERCCSHIEAHGLQTVGIFRVGSSKKRVRQLREDFDQGVDVQLDEEHSVHDVAALLKEFLRDMPDPLLPRELYPAFLHANLLRGANQLQYLQHLLYLLPPCNCDTLLRLLSLLHTVQSFAQDAVGTNDEEIPGNKMTAANLAVIFGPNLLQRERGAEASPHIYAMGMEDTAIINVTLVLIQNYKRLFTVSAELQQEVLMSLIQTDPDIIDYLLRRKVSVSHTTAESSDPGGRRDTGASLDSVGASSGSLSPLEPPSSLFPPDGSESSLTSEVFLNVLKLNQSRRRQPTGDIPAGKSIRHMRQFHSHHNLLSLGQQCSSSDHSQDHAGSRGSCSSLSGSTESSIWVRQTPQEESKTSPVANFWDFFTGK</sequence>
<reference evidence="4" key="2">
    <citation type="submission" date="2025-08" db="UniProtKB">
        <authorList>
            <consortium name="Ensembl"/>
        </authorList>
    </citation>
    <scope>IDENTIFICATION</scope>
</reference>
<dbReference type="InterPro" id="IPR000198">
    <property type="entry name" value="RhoGAP_dom"/>
</dbReference>
<dbReference type="InParanoid" id="H3CMS6"/>
<dbReference type="SUPFAM" id="SSF48350">
    <property type="entry name" value="GTPase activation domain, GAP"/>
    <property type="match status" value="1"/>
</dbReference>
<dbReference type="GO" id="GO:0005856">
    <property type="term" value="C:cytoskeleton"/>
    <property type="evidence" value="ECO:0007669"/>
    <property type="project" value="UniProtKB-ARBA"/>
</dbReference>
<accession>H3CMS6</accession>
<dbReference type="InterPro" id="IPR008936">
    <property type="entry name" value="Rho_GTPase_activation_prot"/>
</dbReference>
<feature type="region of interest" description="Disordered" evidence="2">
    <location>
        <begin position="534"/>
        <end position="557"/>
    </location>
</feature>
<dbReference type="GO" id="GO:0007165">
    <property type="term" value="P:signal transduction"/>
    <property type="evidence" value="ECO:0007669"/>
    <property type="project" value="InterPro"/>
</dbReference>
<dbReference type="STRING" id="99883.ENSTNIP00000009557"/>
<dbReference type="GO" id="GO:1902533">
    <property type="term" value="P:positive regulation of intracellular signal transduction"/>
    <property type="evidence" value="ECO:0007669"/>
    <property type="project" value="UniProtKB-ARBA"/>
</dbReference>
<feature type="compositionally biased region" description="Low complexity" evidence="2">
    <location>
        <begin position="131"/>
        <end position="140"/>
    </location>
</feature>
<dbReference type="FunFam" id="1.10.555.10:FF:000017">
    <property type="entry name" value="Rho GTPase activating protein 6"/>
    <property type="match status" value="1"/>
</dbReference>
<dbReference type="PROSITE" id="PS50238">
    <property type="entry name" value="RHOGAP"/>
    <property type="match status" value="1"/>
</dbReference>
<dbReference type="GO" id="GO:0005096">
    <property type="term" value="F:GTPase activator activity"/>
    <property type="evidence" value="ECO:0007669"/>
    <property type="project" value="UniProtKB-KW"/>
</dbReference>
<keyword evidence="5" id="KW-1185">Reference proteome</keyword>
<keyword evidence="1" id="KW-0343">GTPase activation</keyword>
<dbReference type="PANTHER" id="PTHR12635:SF13">
    <property type="entry name" value="RHO GTPASE-ACTIVATING PROTEIN 6"/>
    <property type="match status" value="1"/>
</dbReference>
<feature type="region of interest" description="Disordered" evidence="2">
    <location>
        <begin position="440"/>
        <end position="484"/>
    </location>
</feature>
<evidence type="ECO:0000313" key="4">
    <source>
        <dbReference type="Ensembl" id="ENSTNIP00000009557.1"/>
    </source>
</evidence>
<dbReference type="Pfam" id="PF00620">
    <property type="entry name" value="RhoGAP"/>
    <property type="match status" value="1"/>
</dbReference>
<dbReference type="SMART" id="SM00324">
    <property type="entry name" value="RhoGAP"/>
    <property type="match status" value="1"/>
</dbReference>
<name>H3CMS6_TETNG</name>
<organism evidence="4 5">
    <name type="scientific">Tetraodon nigroviridis</name>
    <name type="common">Spotted green pufferfish</name>
    <name type="synonym">Chelonodon nigroviridis</name>
    <dbReference type="NCBI Taxonomy" id="99883"/>
    <lineage>
        <taxon>Eukaryota</taxon>
        <taxon>Metazoa</taxon>
        <taxon>Chordata</taxon>
        <taxon>Craniata</taxon>
        <taxon>Vertebrata</taxon>
        <taxon>Euteleostomi</taxon>
        <taxon>Actinopterygii</taxon>
        <taxon>Neopterygii</taxon>
        <taxon>Teleostei</taxon>
        <taxon>Neoteleostei</taxon>
        <taxon>Acanthomorphata</taxon>
        <taxon>Eupercaria</taxon>
        <taxon>Tetraodontiformes</taxon>
        <taxon>Tetradontoidea</taxon>
        <taxon>Tetraodontidae</taxon>
        <taxon>Tetraodon</taxon>
    </lineage>
</organism>
<dbReference type="GeneTree" id="ENSGT00940000153904"/>
<dbReference type="Ensembl" id="ENSTNIT00000009732.1">
    <property type="protein sequence ID" value="ENSTNIP00000009557.1"/>
    <property type="gene ID" value="ENSTNIG00000006770.1"/>
</dbReference>
<dbReference type="Proteomes" id="UP000007303">
    <property type="component" value="Unassembled WGS sequence"/>
</dbReference>
<dbReference type="AlphaFoldDB" id="H3CMS6"/>
<evidence type="ECO:0000256" key="2">
    <source>
        <dbReference type="SAM" id="MobiDB-lite"/>
    </source>
</evidence>
<feature type="compositionally biased region" description="Low complexity" evidence="2">
    <location>
        <begin position="548"/>
        <end position="557"/>
    </location>
</feature>